<evidence type="ECO:0000256" key="1">
    <source>
        <dbReference type="SAM" id="Phobius"/>
    </source>
</evidence>
<proteinExistence type="predicted"/>
<evidence type="ECO:0000313" key="2">
    <source>
        <dbReference type="EMBL" id="SHF88027.1"/>
    </source>
</evidence>
<keyword evidence="3" id="KW-1185">Reference proteome</keyword>
<dbReference type="Proteomes" id="UP000184159">
    <property type="component" value="Unassembled WGS sequence"/>
</dbReference>
<accession>A0A1M5F939</accession>
<gene>
    <name evidence="2" type="ORF">SAMN02745781_03399</name>
</gene>
<reference evidence="3" key="1">
    <citation type="submission" date="2016-11" db="EMBL/GenBank/DDBJ databases">
        <authorList>
            <person name="Varghese N."/>
            <person name="Submissions S."/>
        </authorList>
    </citation>
    <scope>NUCLEOTIDE SEQUENCE [LARGE SCALE GENOMIC DNA]</scope>
    <source>
        <strain evidence="3">DSM 21264</strain>
    </source>
</reference>
<keyword evidence="1" id="KW-0472">Membrane</keyword>
<protein>
    <submittedName>
        <fullName evidence="2">Uncharacterized protein</fullName>
    </submittedName>
</protein>
<organism evidence="2 3">
    <name type="scientific">Vibrio gazogenes DSM 21264 = NBRC 103151</name>
    <dbReference type="NCBI Taxonomy" id="1123492"/>
    <lineage>
        <taxon>Bacteria</taxon>
        <taxon>Pseudomonadati</taxon>
        <taxon>Pseudomonadota</taxon>
        <taxon>Gammaproteobacteria</taxon>
        <taxon>Vibrionales</taxon>
        <taxon>Vibrionaceae</taxon>
        <taxon>Vibrio</taxon>
    </lineage>
</organism>
<keyword evidence="1" id="KW-1133">Transmembrane helix</keyword>
<sequence>MSILSLAVYALLIGLAVVAGLFVWSVWFIYQLSLESEEWDDDC</sequence>
<keyword evidence="1" id="KW-0812">Transmembrane</keyword>
<name>A0A1M5F939_VIBGA</name>
<feature type="transmembrane region" description="Helical" evidence="1">
    <location>
        <begin position="6"/>
        <end position="30"/>
    </location>
</feature>
<dbReference type="EMBL" id="FQUH01000019">
    <property type="protein sequence ID" value="SHF88027.1"/>
    <property type="molecule type" value="Genomic_DNA"/>
</dbReference>
<evidence type="ECO:0000313" key="3">
    <source>
        <dbReference type="Proteomes" id="UP000184159"/>
    </source>
</evidence>
<dbReference type="AlphaFoldDB" id="A0A1M5F939"/>